<proteinExistence type="predicted"/>
<dbReference type="AlphaFoldDB" id="A0A955I3M9"/>
<protein>
    <submittedName>
        <fullName evidence="1">Uncharacterized protein</fullName>
    </submittedName>
</protein>
<organism evidence="1 2">
    <name type="scientific">Candidatus Dojkabacteria bacterium</name>
    <dbReference type="NCBI Taxonomy" id="2099670"/>
    <lineage>
        <taxon>Bacteria</taxon>
        <taxon>Candidatus Dojkabacteria</taxon>
    </lineage>
</organism>
<dbReference type="Proteomes" id="UP000741282">
    <property type="component" value="Unassembled WGS sequence"/>
</dbReference>
<accession>A0A955I3M9</accession>
<reference evidence="1" key="2">
    <citation type="journal article" date="2021" name="Microbiome">
        <title>Successional dynamics and alternative stable states in a saline activated sludge microbial community over 9 years.</title>
        <authorList>
            <person name="Wang Y."/>
            <person name="Ye J."/>
            <person name="Ju F."/>
            <person name="Liu L."/>
            <person name="Boyd J.A."/>
            <person name="Deng Y."/>
            <person name="Parks D.H."/>
            <person name="Jiang X."/>
            <person name="Yin X."/>
            <person name="Woodcroft B.J."/>
            <person name="Tyson G.W."/>
            <person name="Hugenholtz P."/>
            <person name="Polz M.F."/>
            <person name="Zhang T."/>
        </authorList>
    </citation>
    <scope>NUCLEOTIDE SEQUENCE</scope>
    <source>
        <strain evidence="1">HKST-UBA17</strain>
    </source>
</reference>
<evidence type="ECO:0000313" key="2">
    <source>
        <dbReference type="Proteomes" id="UP000741282"/>
    </source>
</evidence>
<gene>
    <name evidence="1" type="ORF">KC685_04975</name>
</gene>
<name>A0A955I3M9_9BACT</name>
<sequence>MGAETPSSSAEQTAADRSEVQMKGIPMTVGDLHRCVRVQLASATDGSDGTPSQFHEDVLEPYIGFLQFLQERFRDKDPDTITVGLPPRELMNYQRDRLLPDFSVSLWLRSTRHGQEYKVPPYTINRLLQNFGAVLDREFRSLESSPDEKDNQIQWEELVIEFLTQEFYATSEALDELAILHPLSGGYTTLEHILHQLHDIGAENPDTSALFKEIVARAIIYEMFETYLNNWHTAQKRSEQLAHWITFARHALHILPATLVATAQTGHPWYLPIILYLMFENFGTRRKESGEG</sequence>
<dbReference type="EMBL" id="JAGQLN010000032">
    <property type="protein sequence ID" value="MCA9377241.1"/>
    <property type="molecule type" value="Genomic_DNA"/>
</dbReference>
<comment type="caution">
    <text evidence="1">The sequence shown here is derived from an EMBL/GenBank/DDBJ whole genome shotgun (WGS) entry which is preliminary data.</text>
</comment>
<evidence type="ECO:0000313" key="1">
    <source>
        <dbReference type="EMBL" id="MCA9377241.1"/>
    </source>
</evidence>
<reference evidence="1" key="1">
    <citation type="submission" date="2020-04" db="EMBL/GenBank/DDBJ databases">
        <authorList>
            <person name="Zhang T."/>
        </authorList>
    </citation>
    <scope>NUCLEOTIDE SEQUENCE</scope>
    <source>
        <strain evidence="1">HKST-UBA17</strain>
    </source>
</reference>